<proteinExistence type="inferred from homology"/>
<feature type="signal peptide" evidence="9">
    <location>
        <begin position="1"/>
        <end position="22"/>
    </location>
</feature>
<sequence length="446" mass="49279">MKTIHKPLLALLLTAGIGGEMAAAQTPPVVSLDQAVQSALQNNNAFKLSTTRVKLAEARLQQTKENELPQASASLSYSRYDLLNAFSLGAPGSSEAALTIPKGAFNATMGGVTVRKELFGGFAEKSARVSAELLAQASHLDADKDQAELTYNVAASYFNIVKIIKSASIIAQNIRQTEEREREVKNLEKEGIVTANEVLKIQLQKNNLQLSQLEVNKARETALFNFALLIGHPEQQAFTVDTTLNEQLVALAPVNDYIVRALRDRQEVKANDLRIRAAESAFRTTKSAFYPHLGLSAGYNYINPTKELFPKANSFVNAWNVGLGLSYNIGTLYGWKGRVHESKLNIEAANLQQNQQSEQIRNEVFSNYNAYQLAHEKLTVIRTAVTQATENYRLTESRFRNGLVLASDLLDAEDFLLQAQLNLVNSTIDARLAYHRLQKAVGETIK</sequence>
<dbReference type="EMBL" id="JBHTLP010000008">
    <property type="protein sequence ID" value="MFD1141470.1"/>
    <property type="molecule type" value="Genomic_DNA"/>
</dbReference>
<keyword evidence="4" id="KW-1134">Transmembrane beta strand</keyword>
<accession>A0ABW3QLL8</accession>
<organism evidence="10 11">
    <name type="scientific">Larkinella insperata</name>
    <dbReference type="NCBI Taxonomy" id="332158"/>
    <lineage>
        <taxon>Bacteria</taxon>
        <taxon>Pseudomonadati</taxon>
        <taxon>Bacteroidota</taxon>
        <taxon>Cytophagia</taxon>
        <taxon>Cytophagales</taxon>
        <taxon>Spirosomataceae</taxon>
        <taxon>Larkinella</taxon>
    </lineage>
</organism>
<reference evidence="11" key="1">
    <citation type="journal article" date="2019" name="Int. J. Syst. Evol. Microbiol.">
        <title>The Global Catalogue of Microorganisms (GCM) 10K type strain sequencing project: providing services to taxonomists for standard genome sequencing and annotation.</title>
        <authorList>
            <consortium name="The Broad Institute Genomics Platform"/>
            <consortium name="The Broad Institute Genome Sequencing Center for Infectious Disease"/>
            <person name="Wu L."/>
            <person name="Ma J."/>
        </authorList>
    </citation>
    <scope>NUCLEOTIDE SEQUENCE [LARGE SCALE GENOMIC DNA]</scope>
    <source>
        <strain evidence="11">CCUG 55608</strain>
    </source>
</reference>
<evidence type="ECO:0000313" key="10">
    <source>
        <dbReference type="EMBL" id="MFD1141470.1"/>
    </source>
</evidence>
<comment type="similarity">
    <text evidence="2">Belongs to the outer membrane factor (OMF) (TC 1.B.17) family.</text>
</comment>
<dbReference type="InterPro" id="IPR003423">
    <property type="entry name" value="OMP_efflux"/>
</dbReference>
<dbReference type="PANTHER" id="PTHR30026:SF20">
    <property type="entry name" value="OUTER MEMBRANE PROTEIN TOLC"/>
    <property type="match status" value="1"/>
</dbReference>
<comment type="subcellular location">
    <subcellularLocation>
        <location evidence="1">Cell outer membrane</location>
    </subcellularLocation>
</comment>
<keyword evidence="3" id="KW-0813">Transport</keyword>
<evidence type="ECO:0000256" key="7">
    <source>
        <dbReference type="ARBA" id="ARBA00023237"/>
    </source>
</evidence>
<keyword evidence="6" id="KW-0472">Membrane</keyword>
<dbReference type="InterPro" id="IPR051906">
    <property type="entry name" value="TolC-like"/>
</dbReference>
<evidence type="ECO:0000256" key="5">
    <source>
        <dbReference type="ARBA" id="ARBA00022692"/>
    </source>
</evidence>
<comment type="caution">
    <text evidence="10">The sequence shown here is derived from an EMBL/GenBank/DDBJ whole genome shotgun (WGS) entry which is preliminary data.</text>
</comment>
<keyword evidence="5" id="KW-0812">Transmembrane</keyword>
<feature type="coiled-coil region" evidence="8">
    <location>
        <begin position="170"/>
        <end position="221"/>
    </location>
</feature>
<evidence type="ECO:0000256" key="1">
    <source>
        <dbReference type="ARBA" id="ARBA00004442"/>
    </source>
</evidence>
<gene>
    <name evidence="10" type="ORF">ACFQ4C_10135</name>
</gene>
<dbReference type="Gene3D" id="1.20.1600.10">
    <property type="entry name" value="Outer membrane efflux proteins (OEP)"/>
    <property type="match status" value="1"/>
</dbReference>
<dbReference type="Pfam" id="PF02321">
    <property type="entry name" value="OEP"/>
    <property type="match status" value="2"/>
</dbReference>
<evidence type="ECO:0000256" key="4">
    <source>
        <dbReference type="ARBA" id="ARBA00022452"/>
    </source>
</evidence>
<evidence type="ECO:0000256" key="2">
    <source>
        <dbReference type="ARBA" id="ARBA00007613"/>
    </source>
</evidence>
<dbReference type="SUPFAM" id="SSF56954">
    <property type="entry name" value="Outer membrane efflux proteins (OEP)"/>
    <property type="match status" value="1"/>
</dbReference>
<evidence type="ECO:0000313" key="11">
    <source>
        <dbReference type="Proteomes" id="UP001597116"/>
    </source>
</evidence>
<evidence type="ECO:0000256" key="9">
    <source>
        <dbReference type="SAM" id="SignalP"/>
    </source>
</evidence>
<protein>
    <submittedName>
        <fullName evidence="10">TolC family protein</fullName>
    </submittedName>
</protein>
<feature type="chain" id="PRO_5045221815" evidence="9">
    <location>
        <begin position="23"/>
        <end position="446"/>
    </location>
</feature>
<name>A0ABW3QLL8_9BACT</name>
<keyword evidence="8" id="KW-0175">Coiled coil</keyword>
<dbReference type="RefSeq" id="WP_265991877.1">
    <property type="nucleotide sequence ID" value="NZ_CP110973.1"/>
</dbReference>
<dbReference type="PANTHER" id="PTHR30026">
    <property type="entry name" value="OUTER MEMBRANE PROTEIN TOLC"/>
    <property type="match status" value="1"/>
</dbReference>
<keyword evidence="7" id="KW-0998">Cell outer membrane</keyword>
<evidence type="ECO:0000256" key="6">
    <source>
        <dbReference type="ARBA" id="ARBA00023136"/>
    </source>
</evidence>
<evidence type="ECO:0000256" key="8">
    <source>
        <dbReference type="SAM" id="Coils"/>
    </source>
</evidence>
<evidence type="ECO:0000256" key="3">
    <source>
        <dbReference type="ARBA" id="ARBA00022448"/>
    </source>
</evidence>
<dbReference type="Proteomes" id="UP001597116">
    <property type="component" value="Unassembled WGS sequence"/>
</dbReference>
<keyword evidence="9" id="KW-0732">Signal</keyword>
<keyword evidence="11" id="KW-1185">Reference proteome</keyword>